<evidence type="ECO:0000313" key="2">
    <source>
        <dbReference type="EMBL" id="WEK17449.1"/>
    </source>
</evidence>
<dbReference type="SUPFAM" id="SSF55729">
    <property type="entry name" value="Acyl-CoA N-acyltransferases (Nat)"/>
    <property type="match status" value="1"/>
</dbReference>
<evidence type="ECO:0000313" key="3">
    <source>
        <dbReference type="Proteomes" id="UP001214530"/>
    </source>
</evidence>
<dbReference type="InterPro" id="IPR000182">
    <property type="entry name" value="GNAT_dom"/>
</dbReference>
<dbReference type="AlphaFoldDB" id="A0AAJ6B562"/>
<dbReference type="PANTHER" id="PTHR43792">
    <property type="entry name" value="GNAT FAMILY, PUTATIVE (AFU_ORTHOLOGUE AFUA_3G00765)-RELATED-RELATED"/>
    <property type="match status" value="1"/>
</dbReference>
<dbReference type="InterPro" id="IPR051531">
    <property type="entry name" value="N-acetyltransferase"/>
</dbReference>
<proteinExistence type="predicted"/>
<dbReference type="GO" id="GO:0016747">
    <property type="term" value="F:acyltransferase activity, transferring groups other than amino-acyl groups"/>
    <property type="evidence" value="ECO:0007669"/>
    <property type="project" value="InterPro"/>
</dbReference>
<dbReference type="Pfam" id="PF13302">
    <property type="entry name" value="Acetyltransf_3"/>
    <property type="match status" value="1"/>
</dbReference>
<gene>
    <name evidence="2" type="ORF">P0Y49_11650</name>
</gene>
<dbReference type="InterPro" id="IPR016181">
    <property type="entry name" value="Acyl_CoA_acyltransferase"/>
</dbReference>
<organism evidence="2 3">
    <name type="scientific">Candidatus Pedobacter colombiensis</name>
    <dbReference type="NCBI Taxonomy" id="3121371"/>
    <lineage>
        <taxon>Bacteria</taxon>
        <taxon>Pseudomonadati</taxon>
        <taxon>Bacteroidota</taxon>
        <taxon>Sphingobacteriia</taxon>
        <taxon>Sphingobacteriales</taxon>
        <taxon>Sphingobacteriaceae</taxon>
        <taxon>Pedobacter</taxon>
    </lineage>
</organism>
<evidence type="ECO:0000259" key="1">
    <source>
        <dbReference type="PROSITE" id="PS51186"/>
    </source>
</evidence>
<accession>A0AAJ6B562</accession>
<sequence>MMEVFAETDRIILRELVLEDAPYMFIMDADPEVHRYLGKKPIQTIREATDMILFIRKQYKDFGIGRWAIVDKVTNTFIGWSGLKFHPDTINSHTDFYEVGYRLSREFWGHGYGTESALASVKYAFEQLDLPAVYAMADCENQASRKVLLKVGLKITGQFTYDGEAHHWFELKKTDWKK</sequence>
<feature type="domain" description="N-acetyltransferase" evidence="1">
    <location>
        <begin position="11"/>
        <end position="175"/>
    </location>
</feature>
<dbReference type="EMBL" id="CP119313">
    <property type="protein sequence ID" value="WEK17449.1"/>
    <property type="molecule type" value="Genomic_DNA"/>
</dbReference>
<dbReference type="PANTHER" id="PTHR43792:SF16">
    <property type="entry name" value="N-ACETYLTRANSFERASE DOMAIN-CONTAINING PROTEIN"/>
    <property type="match status" value="1"/>
</dbReference>
<dbReference type="Proteomes" id="UP001214530">
    <property type="component" value="Chromosome"/>
</dbReference>
<dbReference type="Gene3D" id="3.40.630.30">
    <property type="match status" value="1"/>
</dbReference>
<name>A0AAJ6B562_9SPHI</name>
<protein>
    <submittedName>
        <fullName evidence="2">GNAT family N-acetyltransferase</fullName>
    </submittedName>
</protein>
<reference evidence="2" key="1">
    <citation type="submission" date="2023-03" db="EMBL/GenBank/DDBJ databases">
        <title>Andean soil-derived lignocellulolytic bacterial consortium as a source of novel taxa and putative plastic-active enzymes.</title>
        <authorList>
            <person name="Diaz-Garcia L."/>
            <person name="Chuvochina M."/>
            <person name="Feuerriegel G."/>
            <person name="Bunk B."/>
            <person name="Sproer C."/>
            <person name="Streit W.R."/>
            <person name="Rodriguez L.M."/>
            <person name="Overmann J."/>
            <person name="Jimenez D.J."/>
        </authorList>
    </citation>
    <scope>NUCLEOTIDE SEQUENCE</scope>
    <source>
        <strain evidence="2">MAG 3858</strain>
    </source>
</reference>
<dbReference type="PROSITE" id="PS51186">
    <property type="entry name" value="GNAT"/>
    <property type="match status" value="1"/>
</dbReference>